<evidence type="ECO:0000259" key="5">
    <source>
        <dbReference type="PROSITE" id="PS50893"/>
    </source>
</evidence>
<keyword evidence="4 6" id="KW-0067">ATP-binding</keyword>
<sequence>MWRRLAMSLNQRLEMRAISLAFSGFPALTQVDFILRAGSVHALTGANGAGKSTLMAVLSGAWDHYQGQILLDGEPANIRSPRDAKALGIHLVQQEVDAALVPGLSVAENIMLDSLREGGLRYRWGETRRRARAALAQLDVDMDVNRRIDSCSLAEKQHVLLARALSHHCRYLILDEPTAPLDQHESERLFAVVRRLQAQGMGVVFISHRIHELKAICDTLTVLRDGRLIESGPMASLSGSQIVEKMLGHALDTLYPPRRPTPDDAVLLAVDGLHDETLLQDISLRLRKGEILGIAGLAGAGKTELCKALFGASKSTLRQGELAGRPWRPTDPADSVARGLALVPEERRKEGIFIDEPIAMNLAASADGSFTRWGVFGRRDAWRWAQEVISRLGIRASGPEQRLRRLSGGNQQKVAIGKWLRGNNDVLIFDEPTKGVDVKAKTDLFNLIDGLARQGKGIIYASGEFAELVGLCDRICVLWDGRIVAELDGREASEETLLLYSTGGTPA</sequence>
<keyword evidence="1" id="KW-0813">Transport</keyword>
<reference evidence="7" key="2">
    <citation type="journal article" date="2011" name="J. Bacteriol.">
        <title>Complete genome sequence of Cronobacter turicensis LMG 23827, a food-borne pathogen causing deaths in neonates.</title>
        <authorList>
            <person name="Stephan R."/>
            <person name="Lehner A."/>
            <person name="Tischler P."/>
            <person name="Rattei T."/>
        </authorList>
    </citation>
    <scope>NUCLEOTIDE SEQUENCE [LARGE SCALE GENOMIC DNA]</scope>
    <source>
        <strain evidence="7">DSM 18703 / CCUG 55852 / LMG 23827 / z3032</strain>
    </source>
</reference>
<dbReference type="InterPro" id="IPR050107">
    <property type="entry name" value="ABC_carbohydrate_import_ATPase"/>
</dbReference>
<dbReference type="CDD" id="cd03215">
    <property type="entry name" value="ABC_Carb_Monos_II"/>
    <property type="match status" value="1"/>
</dbReference>
<dbReference type="PANTHER" id="PTHR43790:SF9">
    <property type="entry name" value="GALACTOFURANOSE TRANSPORTER ATP-BINDING PROTEIN YTFR"/>
    <property type="match status" value="1"/>
</dbReference>
<evidence type="ECO:0000313" key="6">
    <source>
        <dbReference type="EMBL" id="CBA32681.1"/>
    </source>
</evidence>
<reference evidence="6 7" key="1">
    <citation type="journal article" date="2010" name="J. Bacteriol.">
        <title>Complete Genome Sequence of Cronobacter turicensis LMG 23827, a foodborne pathogen causing deaths in neonates.</title>
        <authorList>
            <person name="Stephan R."/>
            <person name="Lehner A."/>
            <person name="Tischler P."/>
            <person name="Rattei T."/>
        </authorList>
    </citation>
    <scope>NUCLEOTIDE SEQUENCE [LARGE SCALE GENOMIC DNA]</scope>
    <source>
        <strain evidence="7">DSM 18703 / CCUG 55852 / LMG 23827 / z3032</strain>
    </source>
</reference>
<dbReference type="KEGG" id="ctu:CTU_30360"/>
<dbReference type="CDD" id="cd03216">
    <property type="entry name" value="ABC_Carb_Monos_I"/>
    <property type="match status" value="1"/>
</dbReference>
<keyword evidence="6" id="KW-0378">Hydrolase</keyword>
<dbReference type="EMBL" id="FN543093">
    <property type="protein sequence ID" value="CBA32681.1"/>
    <property type="molecule type" value="Genomic_DNA"/>
</dbReference>
<feature type="domain" description="ABC transporter" evidence="5">
    <location>
        <begin position="261"/>
        <end position="505"/>
    </location>
</feature>
<dbReference type="EC" id="3.6.3.17" evidence="6"/>
<dbReference type="Proteomes" id="UP000002069">
    <property type="component" value="Chromosome"/>
</dbReference>
<dbReference type="HOGENOM" id="CLU_000604_92_3_6"/>
<dbReference type="GO" id="GO:0016887">
    <property type="term" value="F:ATP hydrolysis activity"/>
    <property type="evidence" value="ECO:0007669"/>
    <property type="project" value="InterPro"/>
</dbReference>
<dbReference type="SUPFAM" id="SSF52540">
    <property type="entry name" value="P-loop containing nucleoside triphosphate hydrolases"/>
    <property type="match status" value="2"/>
</dbReference>
<accession>C9XXH4</accession>
<dbReference type="Pfam" id="PF00005">
    <property type="entry name" value="ABC_tran"/>
    <property type="match status" value="2"/>
</dbReference>
<dbReference type="InterPro" id="IPR017871">
    <property type="entry name" value="ABC_transporter-like_CS"/>
</dbReference>
<dbReference type="AlphaFoldDB" id="C9XXH4"/>
<evidence type="ECO:0000313" key="7">
    <source>
        <dbReference type="Proteomes" id="UP000002069"/>
    </source>
</evidence>
<dbReference type="InterPro" id="IPR027417">
    <property type="entry name" value="P-loop_NTPase"/>
</dbReference>
<gene>
    <name evidence="6" type="primary">rbsA1</name>
    <name evidence="6" type="ordered locus">Ctu_30360</name>
</gene>
<dbReference type="PROSITE" id="PS50893">
    <property type="entry name" value="ABC_TRANSPORTER_2"/>
    <property type="match status" value="2"/>
</dbReference>
<evidence type="ECO:0000256" key="3">
    <source>
        <dbReference type="ARBA" id="ARBA00022741"/>
    </source>
</evidence>
<dbReference type="InterPro" id="IPR003439">
    <property type="entry name" value="ABC_transporter-like_ATP-bd"/>
</dbReference>
<proteinExistence type="predicted"/>
<name>C9XXH4_CROTZ</name>
<protein>
    <submittedName>
        <fullName evidence="6">Ribose import ATP-binding protein rbsA 1</fullName>
        <ecNumber evidence="6">3.6.3.17</ecNumber>
    </submittedName>
</protein>
<dbReference type="SMART" id="SM00382">
    <property type="entry name" value="AAA"/>
    <property type="match status" value="2"/>
</dbReference>
<dbReference type="PATRIC" id="fig|693216.3.peg.2874"/>
<dbReference type="GO" id="GO:0005524">
    <property type="term" value="F:ATP binding"/>
    <property type="evidence" value="ECO:0007669"/>
    <property type="project" value="UniProtKB-KW"/>
</dbReference>
<organism evidence="6 7">
    <name type="scientific">Cronobacter turicensis (strain DSM 18703 / CCUG 55852 / LMG 23827 / z3032)</name>
    <dbReference type="NCBI Taxonomy" id="693216"/>
    <lineage>
        <taxon>Bacteria</taxon>
        <taxon>Pseudomonadati</taxon>
        <taxon>Pseudomonadota</taxon>
        <taxon>Gammaproteobacteria</taxon>
        <taxon>Enterobacterales</taxon>
        <taxon>Enterobacteriaceae</taxon>
        <taxon>Cronobacter</taxon>
    </lineage>
</organism>
<dbReference type="PANTHER" id="PTHR43790">
    <property type="entry name" value="CARBOHYDRATE TRANSPORT ATP-BINDING PROTEIN MG119-RELATED"/>
    <property type="match status" value="1"/>
</dbReference>
<keyword evidence="3" id="KW-0547">Nucleotide-binding</keyword>
<dbReference type="InterPro" id="IPR003593">
    <property type="entry name" value="AAA+_ATPase"/>
</dbReference>
<evidence type="ECO:0000256" key="1">
    <source>
        <dbReference type="ARBA" id="ARBA00022448"/>
    </source>
</evidence>
<dbReference type="PROSITE" id="PS00211">
    <property type="entry name" value="ABC_TRANSPORTER_1"/>
    <property type="match status" value="1"/>
</dbReference>
<keyword evidence="7" id="KW-1185">Reference proteome</keyword>
<evidence type="ECO:0000256" key="4">
    <source>
        <dbReference type="ARBA" id="ARBA00022840"/>
    </source>
</evidence>
<feature type="domain" description="ABC transporter" evidence="5">
    <location>
        <begin position="13"/>
        <end position="250"/>
    </location>
</feature>
<dbReference type="Gene3D" id="3.40.50.300">
    <property type="entry name" value="P-loop containing nucleotide triphosphate hydrolases"/>
    <property type="match status" value="2"/>
</dbReference>
<keyword evidence="2" id="KW-0677">Repeat</keyword>
<evidence type="ECO:0000256" key="2">
    <source>
        <dbReference type="ARBA" id="ARBA00022737"/>
    </source>
</evidence>